<dbReference type="Proteomes" id="UP000294555">
    <property type="component" value="Unassembled WGS sequence"/>
</dbReference>
<accession>A0A4V2Q2I3</accession>
<reference evidence="3 4" key="1">
    <citation type="submission" date="2019-02" db="EMBL/GenBank/DDBJ databases">
        <title>Investigation of anaerobic lignin degradation for improved lignocellulosic biofuels.</title>
        <authorList>
            <person name="Deangelis K."/>
        </authorList>
    </citation>
    <scope>NUCLEOTIDE SEQUENCE [LARGE SCALE GENOMIC DNA]</scope>
    <source>
        <strain evidence="3 4">159R</strain>
    </source>
</reference>
<dbReference type="InterPro" id="IPR016163">
    <property type="entry name" value="Ald_DH_C"/>
</dbReference>
<evidence type="ECO:0000313" key="4">
    <source>
        <dbReference type="Proteomes" id="UP000294555"/>
    </source>
</evidence>
<evidence type="ECO:0000259" key="2">
    <source>
        <dbReference type="Pfam" id="PF00171"/>
    </source>
</evidence>
<dbReference type="SUPFAM" id="SSF53720">
    <property type="entry name" value="ALDH-like"/>
    <property type="match status" value="1"/>
</dbReference>
<dbReference type="InterPro" id="IPR044151">
    <property type="entry name" value="ALDH_KGSADH"/>
</dbReference>
<dbReference type="CDD" id="cd07129">
    <property type="entry name" value="ALDH_KGSADH"/>
    <property type="match status" value="1"/>
</dbReference>
<dbReference type="RefSeq" id="WP_132921883.1">
    <property type="nucleotide sequence ID" value="NZ_SJOI01000001.1"/>
</dbReference>
<dbReference type="OrthoDB" id="9770537at2"/>
<protein>
    <submittedName>
        <fullName evidence="3">NADP-dependent aldehyde dehydrogenase</fullName>
    </submittedName>
</protein>
<evidence type="ECO:0000313" key="3">
    <source>
        <dbReference type="EMBL" id="TCL02978.1"/>
    </source>
</evidence>
<dbReference type="InterPro" id="IPR016162">
    <property type="entry name" value="Ald_DH_N"/>
</dbReference>
<sequence length="537" mass="57022">MSVSHTAAAGGQFIAGERVAAGRDIIHSLCAATGEPTGHDYAQATPEEARSSAQAAAAAFPAYSQTDSARRARFLNAIADEIDALDDSFLQLAHLETALPLPRLQGEKARTSGQLRLFARLLARGDTENVRIDTALPGRKPLPRPDLRQYQLPLGPAAVFGASNFPLAFSTAGGDTASALAAGCPVVFKAHSGHPATAEGIALAIERARLAQNLPAGVFNMIYGDFIGAELVQAPEIQAVGFTGSLKGGRALFDLAARRPQPIPVFAEMSSVNPLLLLPNAVKARGEQIAKDLVGSFTLGAGQFCTKPGLIIGVAGEDFDRFIGQLTQWVNAAPPQFMLHTGILENYRQGVARWDRHPALRRLAQGKSADNQAASRLYQGDKDLLLSAMDPVLQEEVFGPLAVVVTVADLEELLVALDHLQGQLTATILAEPADLPLTSPLCRRLLHKAGRVLFNGYPTGVEVSDAMVHGGPWPATSDARGTSVGTLAISRFQRPVCLQNWPAELLPPPLQDANPLNLLRLVNGEYTRDAITGNTPD</sequence>
<dbReference type="InterPro" id="IPR050740">
    <property type="entry name" value="Aldehyde_DH_Superfamily"/>
</dbReference>
<dbReference type="EMBL" id="SJOI01000001">
    <property type="protein sequence ID" value="TCL02978.1"/>
    <property type="molecule type" value="Genomic_DNA"/>
</dbReference>
<dbReference type="AlphaFoldDB" id="A0A4V2Q2I3"/>
<keyword evidence="4" id="KW-1185">Reference proteome</keyword>
<gene>
    <name evidence="3" type="ORF">EZJ58_1018</name>
</gene>
<comment type="caution">
    <text evidence="3">The sequence shown here is derived from an EMBL/GenBank/DDBJ whole genome shotgun (WGS) entry which is preliminary data.</text>
</comment>
<name>A0A4V2Q2I3_9GAMM</name>
<dbReference type="Gene3D" id="3.40.605.10">
    <property type="entry name" value="Aldehyde Dehydrogenase, Chain A, domain 1"/>
    <property type="match status" value="1"/>
</dbReference>
<dbReference type="PANTHER" id="PTHR43353:SF3">
    <property type="entry name" value="ALDEHYDE DEHYDROGENASE-RELATED"/>
    <property type="match status" value="1"/>
</dbReference>
<proteinExistence type="predicted"/>
<dbReference type="GO" id="GO:0016620">
    <property type="term" value="F:oxidoreductase activity, acting on the aldehyde or oxo group of donors, NAD or NADP as acceptor"/>
    <property type="evidence" value="ECO:0007669"/>
    <property type="project" value="InterPro"/>
</dbReference>
<evidence type="ECO:0000256" key="1">
    <source>
        <dbReference type="ARBA" id="ARBA00023002"/>
    </source>
</evidence>
<keyword evidence="1" id="KW-0560">Oxidoreductase</keyword>
<dbReference type="Gene3D" id="3.40.309.10">
    <property type="entry name" value="Aldehyde Dehydrogenase, Chain A, domain 2"/>
    <property type="match status" value="1"/>
</dbReference>
<dbReference type="PANTHER" id="PTHR43353">
    <property type="entry name" value="SUCCINATE-SEMIALDEHYDE DEHYDROGENASE, MITOCHONDRIAL"/>
    <property type="match status" value="1"/>
</dbReference>
<organism evidence="3 4">
    <name type="scientific">Sodalis ligni</name>
    <dbReference type="NCBI Taxonomy" id="2697027"/>
    <lineage>
        <taxon>Bacteria</taxon>
        <taxon>Pseudomonadati</taxon>
        <taxon>Pseudomonadota</taxon>
        <taxon>Gammaproteobacteria</taxon>
        <taxon>Enterobacterales</taxon>
        <taxon>Bruguierivoracaceae</taxon>
        <taxon>Sodalis</taxon>
    </lineage>
</organism>
<dbReference type="InterPro" id="IPR015590">
    <property type="entry name" value="Aldehyde_DH_dom"/>
</dbReference>
<dbReference type="Pfam" id="PF00171">
    <property type="entry name" value="Aldedh"/>
    <property type="match status" value="1"/>
</dbReference>
<feature type="domain" description="Aldehyde dehydrogenase" evidence="2">
    <location>
        <begin position="26"/>
        <end position="330"/>
    </location>
</feature>
<dbReference type="InterPro" id="IPR016161">
    <property type="entry name" value="Ald_DH/histidinol_DH"/>
</dbReference>